<dbReference type="InterPro" id="IPR041872">
    <property type="entry name" value="Anticodon_Met"/>
</dbReference>
<reference evidence="2 3" key="1">
    <citation type="submission" date="2019-09" db="EMBL/GenBank/DDBJ databases">
        <title>A chromosome-level genome assembly of the Chinese tupelo Nyssa sinensis.</title>
        <authorList>
            <person name="Yang X."/>
            <person name="Kang M."/>
            <person name="Yang Y."/>
            <person name="Xiong H."/>
            <person name="Wang M."/>
            <person name="Zhang Z."/>
            <person name="Wang Z."/>
            <person name="Wu H."/>
            <person name="Ma T."/>
            <person name="Liu J."/>
            <person name="Xi Z."/>
        </authorList>
    </citation>
    <scope>NUCLEOTIDE SEQUENCE [LARGE SCALE GENOMIC DNA]</scope>
    <source>
        <strain evidence="2">J267</strain>
        <tissue evidence="2">Leaf</tissue>
    </source>
</reference>
<dbReference type="InterPro" id="IPR009080">
    <property type="entry name" value="tRNAsynth_Ia_anticodon-bd"/>
</dbReference>
<dbReference type="GO" id="GO:0006431">
    <property type="term" value="P:methionyl-tRNA aminoacylation"/>
    <property type="evidence" value="ECO:0007669"/>
    <property type="project" value="TreeGrafter"/>
</dbReference>
<feature type="domain" description="Methionyl-tRNA synthetase anticodon-binding" evidence="1">
    <location>
        <begin position="2"/>
        <end position="133"/>
    </location>
</feature>
<dbReference type="OrthoDB" id="5844513at2759"/>
<sequence length="159" mass="18363">MEQYVESMEKVKLKQGLKIAMSISSEGNAYLQDSQFWKLYKEDRASCSIVVKTSVGLVYLLACLLEPFMPSFSLEVLKQLNLPPETQFSLCDESGDFERTRKLWEILPHWSQNWHTTKDEDVEFFREKFSGSQADRVVRAEADAKKITKQLEKTNISGN</sequence>
<evidence type="ECO:0000313" key="3">
    <source>
        <dbReference type="Proteomes" id="UP000325577"/>
    </source>
</evidence>
<dbReference type="GO" id="GO:0017101">
    <property type="term" value="C:aminoacyl-tRNA synthetase multienzyme complex"/>
    <property type="evidence" value="ECO:0007669"/>
    <property type="project" value="TreeGrafter"/>
</dbReference>
<gene>
    <name evidence="2" type="ORF">F0562_002296</name>
</gene>
<dbReference type="PANTHER" id="PTHR45765:SF1">
    <property type="entry name" value="METHIONINE--TRNA LIGASE, CYTOPLASMIC"/>
    <property type="match status" value="1"/>
</dbReference>
<evidence type="ECO:0000259" key="1">
    <source>
        <dbReference type="Pfam" id="PF19303"/>
    </source>
</evidence>
<keyword evidence="3" id="KW-1185">Reference proteome</keyword>
<organism evidence="2 3">
    <name type="scientific">Nyssa sinensis</name>
    <dbReference type="NCBI Taxonomy" id="561372"/>
    <lineage>
        <taxon>Eukaryota</taxon>
        <taxon>Viridiplantae</taxon>
        <taxon>Streptophyta</taxon>
        <taxon>Embryophyta</taxon>
        <taxon>Tracheophyta</taxon>
        <taxon>Spermatophyta</taxon>
        <taxon>Magnoliopsida</taxon>
        <taxon>eudicotyledons</taxon>
        <taxon>Gunneridae</taxon>
        <taxon>Pentapetalae</taxon>
        <taxon>asterids</taxon>
        <taxon>Cornales</taxon>
        <taxon>Nyssaceae</taxon>
        <taxon>Nyssa</taxon>
    </lineage>
</organism>
<dbReference type="GO" id="GO:0005524">
    <property type="term" value="F:ATP binding"/>
    <property type="evidence" value="ECO:0007669"/>
    <property type="project" value="InterPro"/>
</dbReference>
<dbReference type="GO" id="GO:0005829">
    <property type="term" value="C:cytosol"/>
    <property type="evidence" value="ECO:0007669"/>
    <property type="project" value="TreeGrafter"/>
</dbReference>
<dbReference type="SUPFAM" id="SSF47323">
    <property type="entry name" value="Anticodon-binding domain of a subclass of class I aminoacyl-tRNA synthetases"/>
    <property type="match status" value="1"/>
</dbReference>
<name>A0A5J5C985_9ASTE</name>
<proteinExistence type="predicted"/>
<protein>
    <recommendedName>
        <fullName evidence="1">Methionyl-tRNA synthetase anticodon-binding domain-containing protein</fullName>
    </recommendedName>
</protein>
<dbReference type="InterPro" id="IPR023458">
    <property type="entry name" value="Met-tRNA_ligase_1"/>
</dbReference>
<accession>A0A5J5C985</accession>
<dbReference type="Proteomes" id="UP000325577">
    <property type="component" value="Linkage Group LG0"/>
</dbReference>
<dbReference type="Gene3D" id="1.10.730.10">
    <property type="entry name" value="Isoleucyl-tRNA Synthetase, Domain 1"/>
    <property type="match status" value="1"/>
</dbReference>
<dbReference type="AlphaFoldDB" id="A0A5J5C985"/>
<dbReference type="PANTHER" id="PTHR45765">
    <property type="entry name" value="METHIONINE--TRNA LIGASE"/>
    <property type="match status" value="1"/>
</dbReference>
<dbReference type="GO" id="GO:0004825">
    <property type="term" value="F:methionine-tRNA ligase activity"/>
    <property type="evidence" value="ECO:0007669"/>
    <property type="project" value="InterPro"/>
</dbReference>
<dbReference type="Pfam" id="PF19303">
    <property type="entry name" value="Anticodon_3"/>
    <property type="match status" value="1"/>
</dbReference>
<evidence type="ECO:0000313" key="2">
    <source>
        <dbReference type="EMBL" id="KAA8550612.1"/>
    </source>
</evidence>
<dbReference type="EMBL" id="CM018031">
    <property type="protein sequence ID" value="KAA8550612.1"/>
    <property type="molecule type" value="Genomic_DNA"/>
</dbReference>